<name>A0AAV7W3S3_PLEWA</name>
<comment type="caution">
    <text evidence="1">The sequence shown here is derived from an EMBL/GenBank/DDBJ whole genome shotgun (WGS) entry which is preliminary data.</text>
</comment>
<dbReference type="AlphaFoldDB" id="A0AAV7W3S3"/>
<reference evidence="1" key="1">
    <citation type="journal article" date="2022" name="bioRxiv">
        <title>Sequencing and chromosome-scale assembly of the giantPleurodeles waltlgenome.</title>
        <authorList>
            <person name="Brown T."/>
            <person name="Elewa A."/>
            <person name="Iarovenko S."/>
            <person name="Subramanian E."/>
            <person name="Araus A.J."/>
            <person name="Petzold A."/>
            <person name="Susuki M."/>
            <person name="Suzuki K.-i.T."/>
            <person name="Hayashi T."/>
            <person name="Toyoda A."/>
            <person name="Oliveira C."/>
            <person name="Osipova E."/>
            <person name="Leigh N.D."/>
            <person name="Simon A."/>
            <person name="Yun M.H."/>
        </authorList>
    </citation>
    <scope>NUCLEOTIDE SEQUENCE</scope>
    <source>
        <strain evidence="1">20211129_DDA</strain>
        <tissue evidence="1">Liver</tissue>
    </source>
</reference>
<protein>
    <submittedName>
        <fullName evidence="1">Uncharacterized protein</fullName>
    </submittedName>
</protein>
<evidence type="ECO:0000313" key="1">
    <source>
        <dbReference type="EMBL" id="KAJ1207621.1"/>
    </source>
</evidence>
<proteinExistence type="predicted"/>
<dbReference type="Proteomes" id="UP001066276">
    <property type="component" value="Chromosome 1_2"/>
</dbReference>
<dbReference type="EMBL" id="JANPWB010000002">
    <property type="protein sequence ID" value="KAJ1207621.1"/>
    <property type="molecule type" value="Genomic_DNA"/>
</dbReference>
<accession>A0AAV7W3S3</accession>
<organism evidence="1 2">
    <name type="scientific">Pleurodeles waltl</name>
    <name type="common">Iberian ribbed newt</name>
    <dbReference type="NCBI Taxonomy" id="8319"/>
    <lineage>
        <taxon>Eukaryota</taxon>
        <taxon>Metazoa</taxon>
        <taxon>Chordata</taxon>
        <taxon>Craniata</taxon>
        <taxon>Vertebrata</taxon>
        <taxon>Euteleostomi</taxon>
        <taxon>Amphibia</taxon>
        <taxon>Batrachia</taxon>
        <taxon>Caudata</taxon>
        <taxon>Salamandroidea</taxon>
        <taxon>Salamandridae</taxon>
        <taxon>Pleurodelinae</taxon>
        <taxon>Pleurodeles</taxon>
    </lineage>
</organism>
<gene>
    <name evidence="1" type="ORF">NDU88_003011</name>
</gene>
<evidence type="ECO:0000313" key="2">
    <source>
        <dbReference type="Proteomes" id="UP001066276"/>
    </source>
</evidence>
<keyword evidence="2" id="KW-1185">Reference proteome</keyword>
<sequence>MVQSRGEHRSAWHPQCEGPVWCRVTSRATLWDPEVSTPCRLATSAQGGVTRRVRVCSAGVRSIDSGAGQDYKKRVGLVSKEKWGVTPQWRVRVLLDISRDFPG</sequence>